<dbReference type="PROSITE" id="PS51257">
    <property type="entry name" value="PROKAR_LIPOPROTEIN"/>
    <property type="match status" value="1"/>
</dbReference>
<dbReference type="CDD" id="cd13585">
    <property type="entry name" value="PBP2_TMBP_like"/>
    <property type="match status" value="1"/>
</dbReference>
<dbReference type="InterPro" id="IPR006059">
    <property type="entry name" value="SBP"/>
</dbReference>
<sequence length="441" mass="49646">MKRRFTKISSVILAAALLASAFTGCGSQDSAKKSNDQVTTIRYARWGLPEEMNGTKKIIAAFEESHKNIKVTLESSSWDQYWEKIQTEIASNTAPDVMLMDGGWYLTQFAPKGILADIGPLMEKDKISKDDYFNVWQTFTYNNKIYSMPRDYNSIVLYYNKSLFKAAGITEVPNGNMTWDQIVKLAQKLTLDKNGKNATEPGFDPNNIEQYGLYVPYDNVDSTIETLIWQKGGRLMSVDKNTCQIDSPESKSVLQFLYDLNYKYHVSPTYSAALKYGEEQFPTGKFAMVYQGSWLQSSLADAKFDWDIAVAPSFDKKVYCTQSVGNAILTTSSNQEAAWEFVKYMSGKEGQTIMAQSKDSIPVLKDVAENFYVKLPGNPQNKQAIFDEAVSSVPNVDFKQKSTIYDAIKNIEPLYFNKKATLDETVNNILAKVKSIQNSAN</sequence>
<dbReference type="RefSeq" id="WP_268059215.1">
    <property type="nucleotide sequence ID" value="NZ_JAPOHA010000017.1"/>
</dbReference>
<evidence type="ECO:0000256" key="6">
    <source>
        <dbReference type="SAM" id="SignalP"/>
    </source>
</evidence>
<dbReference type="SUPFAM" id="SSF53850">
    <property type="entry name" value="Periplasmic binding protein-like II"/>
    <property type="match status" value="1"/>
</dbReference>
<dbReference type="Pfam" id="PF01547">
    <property type="entry name" value="SBP_bac_1"/>
    <property type="match status" value="1"/>
</dbReference>
<evidence type="ECO:0000256" key="5">
    <source>
        <dbReference type="ARBA" id="ARBA00023288"/>
    </source>
</evidence>
<protein>
    <submittedName>
        <fullName evidence="7">Sugar ABC transporter substrate-binding protein</fullName>
    </submittedName>
</protein>
<evidence type="ECO:0000313" key="8">
    <source>
        <dbReference type="Proteomes" id="UP001082703"/>
    </source>
</evidence>
<keyword evidence="5" id="KW-0449">Lipoprotein</keyword>
<accession>A0ABT4BYR4</accession>
<comment type="caution">
    <text evidence="7">The sequence shown here is derived from an EMBL/GenBank/DDBJ whole genome shotgun (WGS) entry which is preliminary data.</text>
</comment>
<feature type="chain" id="PRO_5045839963" evidence="6">
    <location>
        <begin position="22"/>
        <end position="441"/>
    </location>
</feature>
<keyword evidence="1" id="KW-1003">Cell membrane</keyword>
<evidence type="ECO:0000256" key="4">
    <source>
        <dbReference type="ARBA" id="ARBA00023139"/>
    </source>
</evidence>
<dbReference type="PANTHER" id="PTHR43649:SF33">
    <property type="entry name" value="POLYGALACTURONAN_RHAMNOGALACTURONAN-BINDING PROTEIN YTCQ"/>
    <property type="match status" value="1"/>
</dbReference>
<gene>
    <name evidence="7" type="ORF">OUY18_13065</name>
</gene>
<organism evidence="7 8">
    <name type="scientific">Caproiciproducens galactitolivorans</name>
    <dbReference type="NCBI Taxonomy" id="642589"/>
    <lineage>
        <taxon>Bacteria</taxon>
        <taxon>Bacillati</taxon>
        <taxon>Bacillota</taxon>
        <taxon>Clostridia</taxon>
        <taxon>Eubacteriales</taxon>
        <taxon>Acutalibacteraceae</taxon>
        <taxon>Caproiciproducens</taxon>
    </lineage>
</organism>
<name>A0ABT4BYR4_9FIRM</name>
<proteinExistence type="predicted"/>
<evidence type="ECO:0000256" key="3">
    <source>
        <dbReference type="ARBA" id="ARBA00023136"/>
    </source>
</evidence>
<keyword evidence="2 6" id="KW-0732">Signal</keyword>
<dbReference type="Gene3D" id="3.40.190.10">
    <property type="entry name" value="Periplasmic binding protein-like II"/>
    <property type="match status" value="1"/>
</dbReference>
<dbReference type="InterPro" id="IPR050490">
    <property type="entry name" value="Bact_solute-bd_prot1"/>
</dbReference>
<evidence type="ECO:0000256" key="1">
    <source>
        <dbReference type="ARBA" id="ARBA00022475"/>
    </source>
</evidence>
<keyword evidence="3" id="KW-0472">Membrane</keyword>
<evidence type="ECO:0000313" key="7">
    <source>
        <dbReference type="EMBL" id="MCY1715178.1"/>
    </source>
</evidence>
<dbReference type="PANTHER" id="PTHR43649">
    <property type="entry name" value="ARABINOSE-BINDING PROTEIN-RELATED"/>
    <property type="match status" value="1"/>
</dbReference>
<reference evidence="7 8" key="1">
    <citation type="submission" date="2022-11" db="EMBL/GenBank/DDBJ databases">
        <authorList>
            <person name="Caiyu Z."/>
        </authorList>
    </citation>
    <scope>NUCLEOTIDE SEQUENCE [LARGE SCALE GENOMIC DNA]</scope>
    <source>
        <strain evidence="7 8">YR-4</strain>
    </source>
</reference>
<keyword evidence="8" id="KW-1185">Reference proteome</keyword>
<keyword evidence="4" id="KW-0564">Palmitate</keyword>
<feature type="signal peptide" evidence="6">
    <location>
        <begin position="1"/>
        <end position="21"/>
    </location>
</feature>
<dbReference type="Proteomes" id="UP001082703">
    <property type="component" value="Unassembled WGS sequence"/>
</dbReference>
<evidence type="ECO:0000256" key="2">
    <source>
        <dbReference type="ARBA" id="ARBA00022729"/>
    </source>
</evidence>
<dbReference type="EMBL" id="JAPOHA010000017">
    <property type="protein sequence ID" value="MCY1715178.1"/>
    <property type="molecule type" value="Genomic_DNA"/>
</dbReference>